<dbReference type="STRING" id="1051891.A0A0C3Q6I2"/>
<proteinExistence type="predicted"/>
<evidence type="ECO:0000256" key="1">
    <source>
        <dbReference type="ARBA" id="ARBA00022679"/>
    </source>
</evidence>
<dbReference type="Gene3D" id="1.10.510.10">
    <property type="entry name" value="Transferase(Phosphotransferase) domain 1"/>
    <property type="match status" value="1"/>
</dbReference>
<accession>A0A0C3Q6I2</accession>
<dbReference type="PANTHER" id="PTHR44329">
    <property type="entry name" value="SERINE/THREONINE-PROTEIN KINASE TNNI3K-RELATED"/>
    <property type="match status" value="1"/>
</dbReference>
<dbReference type="AlphaFoldDB" id="A0A0C3Q6I2"/>
<keyword evidence="2" id="KW-0547">Nucleotide-binding</keyword>
<feature type="region of interest" description="Disordered" evidence="6">
    <location>
        <begin position="240"/>
        <end position="265"/>
    </location>
</feature>
<dbReference type="PANTHER" id="PTHR44329:SF288">
    <property type="entry name" value="MITOGEN-ACTIVATED PROTEIN KINASE KINASE KINASE 20"/>
    <property type="match status" value="1"/>
</dbReference>
<dbReference type="Proteomes" id="UP000054248">
    <property type="component" value="Unassembled WGS sequence"/>
</dbReference>
<reference evidence="9" key="2">
    <citation type="submission" date="2015-01" db="EMBL/GenBank/DDBJ databases">
        <title>Evolutionary Origins and Diversification of the Mycorrhizal Mutualists.</title>
        <authorList>
            <consortium name="DOE Joint Genome Institute"/>
            <consortium name="Mycorrhizal Genomics Consortium"/>
            <person name="Kohler A."/>
            <person name="Kuo A."/>
            <person name="Nagy L.G."/>
            <person name="Floudas D."/>
            <person name="Copeland A."/>
            <person name="Barry K.W."/>
            <person name="Cichocki N."/>
            <person name="Veneault-Fourrey C."/>
            <person name="LaButti K."/>
            <person name="Lindquist E.A."/>
            <person name="Lipzen A."/>
            <person name="Lundell T."/>
            <person name="Morin E."/>
            <person name="Murat C."/>
            <person name="Riley R."/>
            <person name="Ohm R."/>
            <person name="Sun H."/>
            <person name="Tunlid A."/>
            <person name="Henrissat B."/>
            <person name="Grigoriev I.V."/>
            <person name="Hibbett D.S."/>
            <person name="Martin F."/>
        </authorList>
    </citation>
    <scope>NUCLEOTIDE SEQUENCE [LARGE SCALE GENOMIC DNA]</scope>
    <source>
        <strain evidence="9">MUT 4182</strain>
    </source>
</reference>
<dbReference type="PROSITE" id="PS00108">
    <property type="entry name" value="PROTEIN_KINASE_ST"/>
    <property type="match status" value="1"/>
</dbReference>
<feature type="region of interest" description="Disordered" evidence="6">
    <location>
        <begin position="31"/>
        <end position="62"/>
    </location>
</feature>
<dbReference type="Pfam" id="PF00069">
    <property type="entry name" value="Pkinase"/>
    <property type="match status" value="1"/>
</dbReference>
<evidence type="ECO:0000256" key="5">
    <source>
        <dbReference type="PROSITE-ProRule" id="PRU00339"/>
    </source>
</evidence>
<dbReference type="Gene3D" id="1.25.40.10">
    <property type="entry name" value="Tetratricopeptide repeat domain"/>
    <property type="match status" value="2"/>
</dbReference>
<dbReference type="Pfam" id="PF13424">
    <property type="entry name" value="TPR_12"/>
    <property type="match status" value="3"/>
</dbReference>
<feature type="repeat" description="TPR" evidence="5">
    <location>
        <begin position="401"/>
        <end position="434"/>
    </location>
</feature>
<dbReference type="SUPFAM" id="SSF56112">
    <property type="entry name" value="Protein kinase-like (PK-like)"/>
    <property type="match status" value="1"/>
</dbReference>
<sequence>MRKRTNASKVVKIATGLDQTILTTRRLVGEASGDDLHSPPSEPTPDQTALCGGAAKPKRKKLSMKESLDHLAKYRVRPSSLKSTAKLPAKGGKAEVFRASYKRRNRTRGKRVAVKKLRWGNETDKEKSSKELVHEVEVLAALSHENIVRLIGFVEDFKKDKAWIVLSWEPNGNVREFLASGTWEIPERISLIQDTFEGLKYLHTRQPPICHGDMKSLNILVSASYRAIITDFGSARAMSNVANRDTDQDTSPDAGGPSGMKNATRPSATFIASTNQLTLTGPAWSLRWAAPEVVKEEVQPGLPSDIWSAGWVCWEIMTDKLPFPDVYLEGPLTMRVVQGRVPSAREHAQLSRVLSLCSLMTDCWALDPKDRPTISRCSDQVKWMPSTPPGEMSLDPKTRSFNLSFEIGQIHYSQGCYENATKQFQQALAVAESTGDLNQMAEALEWLGDIDRLQSRFKDAEEHFVIVRDLYARTSNEKGQADTLWGLGDVYRLQCRFPEAVESFTKARDIYTLINDDRGRATTLRGLGDICCTQSKYTEAGVFFSEAQDIFVHIGDDQGRADVLGGLGNVYCAHSKFDDAAQFYIQAHGIYARIGDDIGLASMLDELGEVYIAQSNYSEAEKSFTEAQTLYVGIGDDQGWANTLRGLGDIHRARSQFKKSAKSYTLAQATYSCIGDRNGLARVLLSFGHLRRIQGRNDKAALFYATSRDLYAQIGCSSDEQRATHWLHVVLQRQDPSTTSTLPF</sequence>
<evidence type="ECO:0000256" key="3">
    <source>
        <dbReference type="ARBA" id="ARBA00022777"/>
    </source>
</evidence>
<dbReference type="HOGENOM" id="CLU_000288_7_37_1"/>
<reference evidence="8 9" key="1">
    <citation type="submission" date="2014-04" db="EMBL/GenBank/DDBJ databases">
        <authorList>
            <consortium name="DOE Joint Genome Institute"/>
            <person name="Kuo A."/>
            <person name="Girlanda M."/>
            <person name="Perotto S."/>
            <person name="Kohler A."/>
            <person name="Nagy L.G."/>
            <person name="Floudas D."/>
            <person name="Copeland A."/>
            <person name="Barry K.W."/>
            <person name="Cichocki N."/>
            <person name="Veneault-Fourrey C."/>
            <person name="LaButti K."/>
            <person name="Lindquist E.A."/>
            <person name="Lipzen A."/>
            <person name="Lundell T."/>
            <person name="Morin E."/>
            <person name="Murat C."/>
            <person name="Sun H."/>
            <person name="Tunlid A."/>
            <person name="Henrissat B."/>
            <person name="Grigoriev I.V."/>
            <person name="Hibbett D.S."/>
            <person name="Martin F."/>
            <person name="Nordberg H.P."/>
            <person name="Cantor M.N."/>
            <person name="Hua S.X."/>
        </authorList>
    </citation>
    <scope>NUCLEOTIDE SEQUENCE [LARGE SCALE GENOMIC DNA]</scope>
    <source>
        <strain evidence="8 9">MUT 4182</strain>
    </source>
</reference>
<keyword evidence="9" id="KW-1185">Reference proteome</keyword>
<organism evidence="8 9">
    <name type="scientific">Tulasnella calospora MUT 4182</name>
    <dbReference type="NCBI Taxonomy" id="1051891"/>
    <lineage>
        <taxon>Eukaryota</taxon>
        <taxon>Fungi</taxon>
        <taxon>Dikarya</taxon>
        <taxon>Basidiomycota</taxon>
        <taxon>Agaricomycotina</taxon>
        <taxon>Agaricomycetes</taxon>
        <taxon>Cantharellales</taxon>
        <taxon>Tulasnellaceae</taxon>
        <taxon>Tulasnella</taxon>
    </lineage>
</organism>
<dbReference type="OrthoDB" id="621413at2759"/>
<evidence type="ECO:0000256" key="4">
    <source>
        <dbReference type="ARBA" id="ARBA00022840"/>
    </source>
</evidence>
<dbReference type="EMBL" id="KN823250">
    <property type="protein sequence ID" value="KIO18929.1"/>
    <property type="molecule type" value="Genomic_DNA"/>
</dbReference>
<dbReference type="SMART" id="SM00028">
    <property type="entry name" value="TPR"/>
    <property type="match status" value="6"/>
</dbReference>
<dbReference type="InterPro" id="IPR008271">
    <property type="entry name" value="Ser/Thr_kinase_AS"/>
</dbReference>
<dbReference type="InterPro" id="IPR011990">
    <property type="entry name" value="TPR-like_helical_dom_sf"/>
</dbReference>
<dbReference type="PROSITE" id="PS50011">
    <property type="entry name" value="PROTEIN_KINASE_DOM"/>
    <property type="match status" value="1"/>
</dbReference>
<evidence type="ECO:0000256" key="2">
    <source>
        <dbReference type="ARBA" id="ARBA00022741"/>
    </source>
</evidence>
<dbReference type="InterPro" id="IPR011009">
    <property type="entry name" value="Kinase-like_dom_sf"/>
</dbReference>
<dbReference type="GO" id="GO:0005524">
    <property type="term" value="F:ATP binding"/>
    <property type="evidence" value="ECO:0007669"/>
    <property type="project" value="UniProtKB-KW"/>
</dbReference>
<dbReference type="PROSITE" id="PS50005">
    <property type="entry name" value="TPR"/>
    <property type="match status" value="2"/>
</dbReference>
<dbReference type="InterPro" id="IPR019734">
    <property type="entry name" value="TPR_rpt"/>
</dbReference>
<evidence type="ECO:0000259" key="7">
    <source>
        <dbReference type="PROSITE" id="PS50011"/>
    </source>
</evidence>
<dbReference type="GO" id="GO:0004674">
    <property type="term" value="F:protein serine/threonine kinase activity"/>
    <property type="evidence" value="ECO:0007669"/>
    <property type="project" value="TreeGrafter"/>
</dbReference>
<evidence type="ECO:0000313" key="9">
    <source>
        <dbReference type="Proteomes" id="UP000054248"/>
    </source>
</evidence>
<gene>
    <name evidence="8" type="ORF">M407DRAFT_31404</name>
</gene>
<feature type="domain" description="Protein kinase" evidence="7">
    <location>
        <begin position="82"/>
        <end position="384"/>
    </location>
</feature>
<protein>
    <recommendedName>
        <fullName evidence="7">Protein kinase domain-containing protein</fullName>
    </recommendedName>
</protein>
<dbReference type="InterPro" id="IPR000719">
    <property type="entry name" value="Prot_kinase_dom"/>
</dbReference>
<name>A0A0C3Q6I2_9AGAM</name>
<dbReference type="SMART" id="SM00220">
    <property type="entry name" value="S_TKc"/>
    <property type="match status" value="1"/>
</dbReference>
<keyword evidence="1" id="KW-0808">Transferase</keyword>
<dbReference type="InterPro" id="IPR051681">
    <property type="entry name" value="Ser/Thr_Kinases-Pseudokinases"/>
</dbReference>
<evidence type="ECO:0000313" key="8">
    <source>
        <dbReference type="EMBL" id="KIO18929.1"/>
    </source>
</evidence>
<evidence type="ECO:0000256" key="6">
    <source>
        <dbReference type="SAM" id="MobiDB-lite"/>
    </source>
</evidence>
<keyword evidence="3" id="KW-0418">Kinase</keyword>
<keyword evidence="4" id="KW-0067">ATP-binding</keyword>
<keyword evidence="5" id="KW-0802">TPR repeat</keyword>
<dbReference type="SUPFAM" id="SSF48452">
    <property type="entry name" value="TPR-like"/>
    <property type="match status" value="2"/>
</dbReference>
<feature type="repeat" description="TPR" evidence="5">
    <location>
        <begin position="601"/>
        <end position="634"/>
    </location>
</feature>